<feature type="domain" description="AMP-dependent synthetase/ligase" evidence="1">
    <location>
        <begin position="110"/>
        <end position="288"/>
    </location>
</feature>
<dbReference type="AlphaFoldDB" id="A0A936NFE9"/>
<comment type="caution">
    <text evidence="3">The sequence shown here is derived from an EMBL/GenBank/DDBJ whole genome shotgun (WGS) entry which is preliminary data.</text>
</comment>
<reference evidence="3 4" key="1">
    <citation type="submission" date="2020-10" db="EMBL/GenBank/DDBJ databases">
        <title>Connecting structure to function with the recovery of over 1000 high-quality activated sludge metagenome-assembled genomes encoding full-length rRNA genes using long-read sequencing.</title>
        <authorList>
            <person name="Singleton C.M."/>
            <person name="Petriglieri F."/>
            <person name="Kristensen J.M."/>
            <person name="Kirkegaard R.H."/>
            <person name="Michaelsen T.Y."/>
            <person name="Andersen M.H."/>
            <person name="Karst S.M."/>
            <person name="Dueholm M.S."/>
            <person name="Nielsen P.H."/>
            <person name="Albertsen M."/>
        </authorList>
    </citation>
    <scope>NUCLEOTIDE SEQUENCE [LARGE SCALE GENOMIC DNA]</scope>
    <source>
        <strain evidence="3">Lyne_18-Q3-R50-59_MAXAC.006</strain>
    </source>
</reference>
<accession>A0A936NFE9</accession>
<name>A0A936NFE9_9ACTN</name>
<dbReference type="InterPro" id="IPR045851">
    <property type="entry name" value="AMP-bd_C_sf"/>
</dbReference>
<protein>
    <submittedName>
        <fullName evidence="3">Acyl--CoA ligase</fullName>
    </submittedName>
</protein>
<dbReference type="GO" id="GO:0031956">
    <property type="term" value="F:medium-chain fatty acid-CoA ligase activity"/>
    <property type="evidence" value="ECO:0007669"/>
    <property type="project" value="TreeGrafter"/>
</dbReference>
<evidence type="ECO:0000313" key="3">
    <source>
        <dbReference type="EMBL" id="MBK9298659.1"/>
    </source>
</evidence>
<dbReference type="Gene3D" id="3.30.300.30">
    <property type="match status" value="1"/>
</dbReference>
<dbReference type="Proteomes" id="UP000727993">
    <property type="component" value="Unassembled WGS sequence"/>
</dbReference>
<dbReference type="GO" id="GO:0006631">
    <property type="term" value="P:fatty acid metabolic process"/>
    <property type="evidence" value="ECO:0007669"/>
    <property type="project" value="TreeGrafter"/>
</dbReference>
<evidence type="ECO:0000259" key="1">
    <source>
        <dbReference type="Pfam" id="PF00501"/>
    </source>
</evidence>
<dbReference type="SUPFAM" id="SSF56801">
    <property type="entry name" value="Acetyl-CoA synthetase-like"/>
    <property type="match status" value="1"/>
</dbReference>
<feature type="domain" description="AMP-dependent synthetase/ligase" evidence="1">
    <location>
        <begin position="17"/>
        <end position="87"/>
    </location>
</feature>
<proteinExistence type="predicted"/>
<sequence>MTREVFADCATATRAQARAAAWLADAGTTTGDRVAMIAPSSLDYLAVAIGALRTGIIPVLINTSLLEHERAYILDDCRPTLVMGEAEVGEAAHHHRESSLARWPLGRPMAYTSGTTGRPKGVYSGVLSEPDAEALWTEEIDLWGFGPTDTYVQIGPLYHSAPLRFAACALLTGGSVVVPGPFDAERTLAAILEHAPTATFAAPIHLKRLFTADADGRWTRMRLVAHAGAPCPPEVSAEARRRFGDDRVWEFYGSTEGQFTVQSPEDRRVAPGSVGRARPNRSLSVDDEGHIWCETPRWAHFTYWDDPERTAEAWRPTPTGWEFTVGDLGRMVDGHLYLDGRRDDLIISGGVNVYPAEVERELRGVPGVDQVVVFGTPDDEWGQAVTAVIVPEDPQGNPEALAAAVIDRATQALAAYKRPKRVLVADALPVSSTGKLRRSTLADDLPSAP</sequence>
<dbReference type="Pfam" id="PF00501">
    <property type="entry name" value="AMP-binding"/>
    <property type="match status" value="2"/>
</dbReference>
<dbReference type="InterPro" id="IPR000873">
    <property type="entry name" value="AMP-dep_synth/lig_dom"/>
</dbReference>
<dbReference type="PANTHER" id="PTHR43201">
    <property type="entry name" value="ACYL-COA SYNTHETASE"/>
    <property type="match status" value="1"/>
</dbReference>
<feature type="domain" description="AMP-binding enzyme C-terminal" evidence="2">
    <location>
        <begin position="357"/>
        <end position="435"/>
    </location>
</feature>
<gene>
    <name evidence="3" type="ORF">IPN02_17900</name>
</gene>
<evidence type="ECO:0000313" key="4">
    <source>
        <dbReference type="Proteomes" id="UP000727993"/>
    </source>
</evidence>
<evidence type="ECO:0000259" key="2">
    <source>
        <dbReference type="Pfam" id="PF13193"/>
    </source>
</evidence>
<dbReference type="Gene3D" id="3.40.50.12780">
    <property type="entry name" value="N-terminal domain of ligase-like"/>
    <property type="match status" value="1"/>
</dbReference>
<dbReference type="PANTHER" id="PTHR43201:SF32">
    <property type="entry name" value="2-SUCCINYLBENZOATE--COA LIGASE, CHLOROPLASTIC_PEROXISOMAL"/>
    <property type="match status" value="1"/>
</dbReference>
<dbReference type="InterPro" id="IPR042099">
    <property type="entry name" value="ANL_N_sf"/>
</dbReference>
<organism evidence="3 4">
    <name type="scientific">Candidatus Neomicrothrix subdominans</name>
    <dbReference type="NCBI Taxonomy" id="2954438"/>
    <lineage>
        <taxon>Bacteria</taxon>
        <taxon>Bacillati</taxon>
        <taxon>Actinomycetota</taxon>
        <taxon>Acidimicrobiia</taxon>
        <taxon>Acidimicrobiales</taxon>
        <taxon>Microthrixaceae</taxon>
        <taxon>Candidatus Neomicrothrix</taxon>
    </lineage>
</organism>
<dbReference type="InterPro" id="IPR025110">
    <property type="entry name" value="AMP-bd_C"/>
</dbReference>
<keyword evidence="3" id="KW-0436">Ligase</keyword>
<dbReference type="Pfam" id="PF13193">
    <property type="entry name" value="AMP-binding_C"/>
    <property type="match status" value="1"/>
</dbReference>
<dbReference type="EMBL" id="JADJZA010000010">
    <property type="protein sequence ID" value="MBK9298659.1"/>
    <property type="molecule type" value="Genomic_DNA"/>
</dbReference>